<dbReference type="EMBL" id="MHFR01000051">
    <property type="protein sequence ID" value="OGW96315.1"/>
    <property type="molecule type" value="Genomic_DNA"/>
</dbReference>
<dbReference type="InterPro" id="IPR001509">
    <property type="entry name" value="Epimerase_deHydtase"/>
</dbReference>
<dbReference type="PANTHER" id="PTHR43245:SF58">
    <property type="entry name" value="BLL5923 PROTEIN"/>
    <property type="match status" value="1"/>
</dbReference>
<evidence type="ECO:0000313" key="2">
    <source>
        <dbReference type="EMBL" id="OGW96315.1"/>
    </source>
</evidence>
<accession>A0A1G1KTY8</accession>
<dbReference type="Pfam" id="PF01370">
    <property type="entry name" value="Epimerase"/>
    <property type="match status" value="1"/>
</dbReference>
<feature type="domain" description="NAD-dependent epimerase/dehydratase" evidence="1">
    <location>
        <begin position="5"/>
        <end position="189"/>
    </location>
</feature>
<dbReference type="AlphaFoldDB" id="A0A1G1KTY8"/>
<dbReference type="Gene3D" id="3.40.50.720">
    <property type="entry name" value="NAD(P)-binding Rossmann-like Domain"/>
    <property type="match status" value="1"/>
</dbReference>
<dbReference type="InterPro" id="IPR050177">
    <property type="entry name" value="Lipid_A_modif_metabolic_enz"/>
</dbReference>
<evidence type="ECO:0000259" key="1">
    <source>
        <dbReference type="Pfam" id="PF01370"/>
    </source>
</evidence>
<proteinExistence type="predicted"/>
<comment type="caution">
    <text evidence="2">The sequence shown here is derived from an EMBL/GenBank/DDBJ whole genome shotgun (WGS) entry which is preliminary data.</text>
</comment>
<dbReference type="PANTHER" id="PTHR43245">
    <property type="entry name" value="BIFUNCTIONAL POLYMYXIN RESISTANCE PROTEIN ARNA"/>
    <property type="match status" value="1"/>
</dbReference>
<dbReference type="InterPro" id="IPR036291">
    <property type="entry name" value="NAD(P)-bd_dom_sf"/>
</dbReference>
<name>A0A1G1KTY8_9BACT</name>
<sequence>MMNCAITGANGYVGASFANYLRNKGLDVYELRRSAVGNQLTDLHYVPYTLNTGVEPDKLKCIDILIHCAYDFRLTNWRDIVEINVNGSEKLFTAAKQAGVRRIILISTMSAFEGCKSMYGRAKLMIEKKAAAVKALIIRPGLVYGKNAAGMVGMLKKAAESFKIIPLIGKGNQLLPLTHVDDLSDLAYKCCADSSVYGPDPIVAASETRKTFREILTILAKAGNKRPIFTQMPWFLIWSIIRMAEIVRLPIKFRSDSIISLLNQEQSPSFEATRSIGIRFGDFHESYC</sequence>
<evidence type="ECO:0000313" key="3">
    <source>
        <dbReference type="Proteomes" id="UP000178187"/>
    </source>
</evidence>
<gene>
    <name evidence="2" type="ORF">A3G33_03145</name>
</gene>
<dbReference type="Proteomes" id="UP000178187">
    <property type="component" value="Unassembled WGS sequence"/>
</dbReference>
<organism evidence="2 3">
    <name type="scientific">Candidatus Danuiimicrobium aquiferis</name>
    <dbReference type="NCBI Taxonomy" id="1801832"/>
    <lineage>
        <taxon>Bacteria</taxon>
        <taxon>Pseudomonadati</taxon>
        <taxon>Candidatus Omnitrophota</taxon>
        <taxon>Candidatus Danuiimicrobium</taxon>
    </lineage>
</organism>
<reference evidence="2 3" key="1">
    <citation type="journal article" date="2016" name="Nat. Commun.">
        <title>Thousands of microbial genomes shed light on interconnected biogeochemical processes in an aquifer system.</title>
        <authorList>
            <person name="Anantharaman K."/>
            <person name="Brown C.T."/>
            <person name="Hug L.A."/>
            <person name="Sharon I."/>
            <person name="Castelle C.J."/>
            <person name="Probst A.J."/>
            <person name="Thomas B.C."/>
            <person name="Singh A."/>
            <person name="Wilkins M.J."/>
            <person name="Karaoz U."/>
            <person name="Brodie E.L."/>
            <person name="Williams K.H."/>
            <person name="Hubbard S.S."/>
            <person name="Banfield J.F."/>
        </authorList>
    </citation>
    <scope>NUCLEOTIDE SEQUENCE [LARGE SCALE GENOMIC DNA]</scope>
</reference>
<dbReference type="SUPFAM" id="SSF51735">
    <property type="entry name" value="NAD(P)-binding Rossmann-fold domains"/>
    <property type="match status" value="1"/>
</dbReference>
<protein>
    <recommendedName>
        <fullName evidence="1">NAD-dependent epimerase/dehydratase domain-containing protein</fullName>
    </recommendedName>
</protein>